<organism evidence="1 2">
    <name type="scientific">Rhabditophanes sp. KR3021</name>
    <dbReference type="NCBI Taxonomy" id="114890"/>
    <lineage>
        <taxon>Eukaryota</taxon>
        <taxon>Metazoa</taxon>
        <taxon>Ecdysozoa</taxon>
        <taxon>Nematoda</taxon>
        <taxon>Chromadorea</taxon>
        <taxon>Rhabditida</taxon>
        <taxon>Tylenchina</taxon>
        <taxon>Panagrolaimomorpha</taxon>
        <taxon>Strongyloidoidea</taxon>
        <taxon>Alloionematidae</taxon>
        <taxon>Rhabditophanes</taxon>
    </lineage>
</organism>
<dbReference type="WBParaSite" id="RSKR_0000354400.1">
    <property type="protein sequence ID" value="RSKR_0000354400.1"/>
    <property type="gene ID" value="RSKR_0000354400"/>
</dbReference>
<protein>
    <submittedName>
        <fullName evidence="2">MARVEL domain-containing protein</fullName>
    </submittedName>
</protein>
<dbReference type="Proteomes" id="UP000095286">
    <property type="component" value="Unplaced"/>
</dbReference>
<sequence>MVQRTNARNQIYDDYRDNNHMTRDQVIQQTRAYQLKQSGKTNVCCINIKDGSMAVAIYASIYGFLQLFIFGWQTGVLSECSAVTMSQANLQCEWNCPCVGASTARTARLIEGLFIVQVICLISSFFMLFASLALVYGVHKASRYFIWPWFPVMLSSILTTMAYCVLWWTGDVRDYWLAITIVETIAQFINCYCFVVIISFYNRLAKSGGYKKEYTPGKAIHFDDNVREINEDHIELPQRNYHETPIEDQNLKYYNDTKFIEPSFYDDHHFVKENCGNCGNLLVYTEDGATCLSVSYFQIC</sequence>
<accession>A0AC35TRQ1</accession>
<evidence type="ECO:0000313" key="1">
    <source>
        <dbReference type="Proteomes" id="UP000095286"/>
    </source>
</evidence>
<evidence type="ECO:0000313" key="2">
    <source>
        <dbReference type="WBParaSite" id="RSKR_0000354400.1"/>
    </source>
</evidence>
<name>A0AC35TRQ1_9BILA</name>
<reference evidence="2" key="1">
    <citation type="submission" date="2016-11" db="UniProtKB">
        <authorList>
            <consortium name="WormBaseParasite"/>
        </authorList>
    </citation>
    <scope>IDENTIFICATION</scope>
    <source>
        <strain evidence="2">KR3021</strain>
    </source>
</reference>
<proteinExistence type="predicted"/>